<organism evidence="3 4">
    <name type="scientific">Dinghuibacter silviterrae</name>
    <dbReference type="NCBI Taxonomy" id="1539049"/>
    <lineage>
        <taxon>Bacteria</taxon>
        <taxon>Pseudomonadati</taxon>
        <taxon>Bacteroidota</taxon>
        <taxon>Chitinophagia</taxon>
        <taxon>Chitinophagales</taxon>
        <taxon>Chitinophagaceae</taxon>
        <taxon>Dinghuibacter</taxon>
    </lineage>
</organism>
<dbReference type="EMBL" id="SODV01000001">
    <property type="protein sequence ID" value="TDX02169.1"/>
    <property type="molecule type" value="Genomic_DNA"/>
</dbReference>
<dbReference type="Gene3D" id="3.40.50.880">
    <property type="match status" value="1"/>
</dbReference>
<dbReference type="AlphaFoldDB" id="A0A4R8DVE9"/>
<evidence type="ECO:0000259" key="2">
    <source>
        <dbReference type="Pfam" id="PF06283"/>
    </source>
</evidence>
<name>A0A4R8DVE9_9BACT</name>
<dbReference type="Pfam" id="PF06283">
    <property type="entry name" value="ThuA"/>
    <property type="match status" value="1"/>
</dbReference>
<gene>
    <name evidence="3" type="ORF">EDB95_3219</name>
</gene>
<dbReference type="InterPro" id="IPR029062">
    <property type="entry name" value="Class_I_gatase-like"/>
</dbReference>
<dbReference type="OrthoDB" id="9785923at2"/>
<keyword evidence="4" id="KW-1185">Reference proteome</keyword>
<keyword evidence="3" id="KW-0315">Glutamine amidotransferase</keyword>
<protein>
    <submittedName>
        <fullName evidence="3">Type 1 glutamine amidotransferase</fullName>
    </submittedName>
</protein>
<evidence type="ECO:0000313" key="3">
    <source>
        <dbReference type="EMBL" id="TDX02169.1"/>
    </source>
</evidence>
<feature type="domain" description="ThuA-like" evidence="2">
    <location>
        <begin position="31"/>
        <end position="277"/>
    </location>
</feature>
<dbReference type="SUPFAM" id="SSF52317">
    <property type="entry name" value="Class I glutamine amidotransferase-like"/>
    <property type="match status" value="1"/>
</dbReference>
<feature type="chain" id="PRO_5020362009" evidence="1">
    <location>
        <begin position="20"/>
        <end position="308"/>
    </location>
</feature>
<keyword evidence="1" id="KW-0732">Signal</keyword>
<dbReference type="InterPro" id="IPR029010">
    <property type="entry name" value="ThuA-like"/>
</dbReference>
<evidence type="ECO:0000256" key="1">
    <source>
        <dbReference type="SAM" id="SignalP"/>
    </source>
</evidence>
<sequence>MRSILYCLFICSFFPGAFAQAQDTPRKLISVLIVDGFSNHDWKQTSLMTKRILEESGRFTVSISTAPGTVDDTGWASWNPEFEEYDVVIQNTNNIQNPALRWPRRVEERLEKYVRAGGGLYILHSANNAFPQWEAYNQMIGLGWRPKETGYALEIDSAGRIIRIPPGQGEGTNHGSRFDAVIHILHRHPINEGYPEAWKTASMELYRYARGPAENITILSAARDSVTGNIWPVEWVVRYGKGNVYVSSMGHLWKGDTYPISYRCIGFQTTMIRAAEWLGTGRVTYPIPANFPTGDAVSVRAESVKLAY</sequence>
<dbReference type="Proteomes" id="UP000294498">
    <property type="component" value="Unassembled WGS sequence"/>
</dbReference>
<evidence type="ECO:0000313" key="4">
    <source>
        <dbReference type="Proteomes" id="UP000294498"/>
    </source>
</evidence>
<reference evidence="3 4" key="1">
    <citation type="submission" date="2019-03" db="EMBL/GenBank/DDBJ databases">
        <title>Genomic Encyclopedia of Type Strains, Phase IV (KMG-IV): sequencing the most valuable type-strain genomes for metagenomic binning, comparative biology and taxonomic classification.</title>
        <authorList>
            <person name="Goeker M."/>
        </authorList>
    </citation>
    <scope>NUCLEOTIDE SEQUENCE [LARGE SCALE GENOMIC DNA]</scope>
    <source>
        <strain evidence="3 4">DSM 100059</strain>
    </source>
</reference>
<dbReference type="PANTHER" id="PTHR40469">
    <property type="entry name" value="SECRETED GLYCOSYL HYDROLASE"/>
    <property type="match status" value="1"/>
</dbReference>
<dbReference type="PANTHER" id="PTHR40469:SF2">
    <property type="entry name" value="GALACTOSE-BINDING DOMAIN-LIKE SUPERFAMILY PROTEIN"/>
    <property type="match status" value="1"/>
</dbReference>
<feature type="signal peptide" evidence="1">
    <location>
        <begin position="1"/>
        <end position="19"/>
    </location>
</feature>
<comment type="caution">
    <text evidence="3">The sequence shown here is derived from an EMBL/GenBank/DDBJ whole genome shotgun (WGS) entry which is preliminary data.</text>
</comment>
<keyword evidence="3" id="KW-0808">Transferase</keyword>
<accession>A0A4R8DVE9</accession>
<proteinExistence type="predicted"/>
<dbReference type="GO" id="GO:0016740">
    <property type="term" value="F:transferase activity"/>
    <property type="evidence" value="ECO:0007669"/>
    <property type="project" value="UniProtKB-KW"/>
</dbReference>
<dbReference type="RefSeq" id="WP_133994791.1">
    <property type="nucleotide sequence ID" value="NZ_SODV01000001.1"/>
</dbReference>